<feature type="binding site" evidence="14">
    <location>
        <position position="229"/>
    </location>
    <ligand>
        <name>Mg(2+)</name>
        <dbReference type="ChEBI" id="CHEBI:18420"/>
    </ligand>
</feature>
<reference evidence="21" key="3">
    <citation type="submission" date="2014-06" db="EMBL/GenBank/DDBJ databases">
        <authorList>
            <person name="Winans N.J."/>
            <person name="Newell P.D."/>
            <person name="Douglas A.E."/>
        </authorList>
    </citation>
    <scope>NUCLEOTIDE SEQUENCE [LARGE SCALE GENOMIC DNA]</scope>
</reference>
<dbReference type="PANTHER" id="PTHR42979">
    <property type="entry name" value="3-ISOPROPYLMALATE DEHYDROGENASE"/>
    <property type="match status" value="1"/>
</dbReference>
<comment type="caution">
    <text evidence="14">Lacks conserved residue(s) required for the propagation of feature annotation.</text>
</comment>
<feature type="binding site" evidence="14">
    <location>
        <position position="138"/>
    </location>
    <ligand>
        <name>substrate</name>
    </ligand>
</feature>
<dbReference type="Proteomes" id="UP000321104">
    <property type="component" value="Unassembled WGS sequence"/>
</dbReference>
<keyword evidence="9 14" id="KW-0460">Magnesium</keyword>
<dbReference type="HAMAP" id="MF_01033">
    <property type="entry name" value="LeuB_type1"/>
    <property type="match status" value="1"/>
</dbReference>
<evidence type="ECO:0000256" key="1">
    <source>
        <dbReference type="ARBA" id="ARBA00000624"/>
    </source>
</evidence>
<dbReference type="EMBL" id="JOPA01000015">
    <property type="protein sequence ID" value="OUI94630.1"/>
    <property type="molecule type" value="Genomic_DNA"/>
</dbReference>
<dbReference type="Proteomes" id="UP000194641">
    <property type="component" value="Unassembled WGS sequence"/>
</dbReference>
<keyword evidence="11 14" id="KW-0520">NAD</keyword>
<feature type="binding site" evidence="14">
    <location>
        <position position="100"/>
    </location>
    <ligand>
        <name>substrate</name>
    </ligand>
</feature>
<keyword evidence="8 14" id="KW-0479">Metal-binding</keyword>
<dbReference type="FunFam" id="3.40.718.10:FF:000006">
    <property type="entry name" value="3-isopropylmalate dehydrogenase"/>
    <property type="match status" value="1"/>
</dbReference>
<feature type="binding site" evidence="14">
    <location>
        <position position="253"/>
    </location>
    <ligand>
        <name>Mg(2+)</name>
        <dbReference type="ChEBI" id="CHEBI:18420"/>
    </ligand>
</feature>
<evidence type="ECO:0000256" key="8">
    <source>
        <dbReference type="ARBA" id="ARBA00022723"/>
    </source>
</evidence>
<keyword evidence="12 14" id="KW-0464">Manganese</keyword>
<evidence type="ECO:0000256" key="6">
    <source>
        <dbReference type="ARBA" id="ARBA00022430"/>
    </source>
</evidence>
<evidence type="ECO:0000256" key="4">
    <source>
        <dbReference type="ARBA" id="ARBA00008319"/>
    </source>
</evidence>
<comment type="subcellular location">
    <subcellularLocation>
        <location evidence="14">Cytoplasm</location>
    </subcellularLocation>
</comment>
<evidence type="ECO:0000256" key="3">
    <source>
        <dbReference type="ARBA" id="ARBA00004762"/>
    </source>
</evidence>
<evidence type="ECO:0000256" key="5">
    <source>
        <dbReference type="ARBA" id="ARBA00011738"/>
    </source>
</evidence>
<comment type="catalytic activity">
    <reaction evidence="1 14 15">
        <text>(2R,3S)-3-isopropylmalate + NAD(+) = 4-methyl-2-oxopentanoate + CO2 + NADH</text>
        <dbReference type="Rhea" id="RHEA:32271"/>
        <dbReference type="ChEBI" id="CHEBI:16526"/>
        <dbReference type="ChEBI" id="CHEBI:17865"/>
        <dbReference type="ChEBI" id="CHEBI:35121"/>
        <dbReference type="ChEBI" id="CHEBI:57540"/>
        <dbReference type="ChEBI" id="CHEBI:57945"/>
        <dbReference type="EC" id="1.1.1.85"/>
    </reaction>
</comment>
<evidence type="ECO:0000256" key="14">
    <source>
        <dbReference type="HAMAP-Rule" id="MF_01033"/>
    </source>
</evidence>
<feature type="domain" description="Isopropylmalate dehydrogenase-like" evidence="16">
    <location>
        <begin position="8"/>
        <end position="363"/>
    </location>
</feature>
<dbReference type="GO" id="GO:0005829">
    <property type="term" value="C:cytosol"/>
    <property type="evidence" value="ECO:0007669"/>
    <property type="project" value="TreeGrafter"/>
</dbReference>
<evidence type="ECO:0000256" key="12">
    <source>
        <dbReference type="ARBA" id="ARBA00023211"/>
    </source>
</evidence>
<dbReference type="GO" id="GO:0051287">
    <property type="term" value="F:NAD binding"/>
    <property type="evidence" value="ECO:0007669"/>
    <property type="project" value="InterPro"/>
</dbReference>
<comment type="similarity">
    <text evidence="4 14">Belongs to the isocitrate and isopropylmalate dehydrogenases family. LeuB type 1 subfamily.</text>
</comment>
<dbReference type="InterPro" id="IPR024084">
    <property type="entry name" value="IsoPropMal-DH-like_dom"/>
</dbReference>
<proteinExistence type="inferred from homology"/>
<name>A0A252AVM0_9PROT</name>
<comment type="pathway">
    <text evidence="3 14 15">Amino-acid biosynthesis; L-leucine biosynthesis; L-leucine from 3-methyl-2-oxobutanoate: step 3/4.</text>
</comment>
<reference evidence="17 20" key="1">
    <citation type="submission" date="2012-11" db="EMBL/GenBank/DDBJ databases">
        <title>Whole genome sequence of Acetobacter indonesiensis 5H-1.</title>
        <authorList>
            <person name="Azuma Y."/>
            <person name="Higashiura N."/>
            <person name="Hirakawa H."/>
            <person name="Matsushita K."/>
        </authorList>
    </citation>
    <scope>NUCLEOTIDE SEQUENCE [LARGE SCALE GENOMIC DNA]</scope>
    <source>
        <strain evidence="17 20">5H-1</strain>
    </source>
</reference>
<keyword evidence="20" id="KW-1185">Reference proteome</keyword>
<evidence type="ECO:0000313" key="17">
    <source>
        <dbReference type="EMBL" id="GAN62425.1"/>
    </source>
</evidence>
<dbReference type="SUPFAM" id="SSF53659">
    <property type="entry name" value="Isocitrate/Isopropylmalate dehydrogenase-like"/>
    <property type="match status" value="1"/>
</dbReference>
<comment type="subunit">
    <text evidence="5 14 15">Homodimer.</text>
</comment>
<feature type="binding site" evidence="14">
    <location>
        <position position="110"/>
    </location>
    <ligand>
        <name>substrate</name>
    </ligand>
</feature>
<evidence type="ECO:0000256" key="11">
    <source>
        <dbReference type="ARBA" id="ARBA00023027"/>
    </source>
</evidence>
<evidence type="ECO:0000313" key="18">
    <source>
        <dbReference type="EMBL" id="GEN03299.1"/>
    </source>
</evidence>
<reference evidence="19" key="2">
    <citation type="submission" date="2014-06" db="EMBL/GenBank/DDBJ databases">
        <authorList>
            <person name="Ju J."/>
            <person name="Zhang J."/>
        </authorList>
    </citation>
    <scope>NUCLEOTIDE SEQUENCE [LARGE SCALE GENOMIC DNA]</scope>
    <source>
        <strain evidence="19">DmL_051</strain>
    </source>
</reference>
<dbReference type="Gene3D" id="3.40.718.10">
    <property type="entry name" value="Isopropylmalate Dehydrogenase"/>
    <property type="match status" value="1"/>
</dbReference>
<evidence type="ECO:0000313" key="21">
    <source>
        <dbReference type="Proteomes" id="UP000194641"/>
    </source>
</evidence>
<protein>
    <recommendedName>
        <fullName evidence="14">3-isopropylmalate dehydrogenase</fullName>
        <ecNumber evidence="14">1.1.1.85</ecNumber>
    </recommendedName>
    <alternativeName>
        <fullName evidence="14">3-IPM-DH</fullName>
    </alternativeName>
    <alternativeName>
        <fullName evidence="14">Beta-IPM dehydrogenase</fullName>
        <shortName evidence="14">IMDH</shortName>
    </alternativeName>
</protein>
<dbReference type="EC" id="1.1.1.85" evidence="14"/>
<dbReference type="SMART" id="SM01329">
    <property type="entry name" value="Iso_dh"/>
    <property type="match status" value="1"/>
</dbReference>
<feature type="binding site" evidence="14">
    <location>
        <position position="257"/>
    </location>
    <ligand>
        <name>Mg(2+)</name>
        <dbReference type="ChEBI" id="CHEBI:18420"/>
    </ligand>
</feature>
<evidence type="ECO:0000256" key="7">
    <source>
        <dbReference type="ARBA" id="ARBA00022605"/>
    </source>
</evidence>
<comment type="caution">
    <text evidence="19">The sequence shown here is derived from an EMBL/GenBank/DDBJ whole genome shotgun (WGS) entry which is preliminary data.</text>
</comment>
<dbReference type="EMBL" id="BAMW01000007">
    <property type="protein sequence ID" value="GAN62425.1"/>
    <property type="molecule type" value="Genomic_DNA"/>
</dbReference>
<dbReference type="AlphaFoldDB" id="A0A252AVM0"/>
<evidence type="ECO:0000256" key="2">
    <source>
        <dbReference type="ARBA" id="ARBA00001936"/>
    </source>
</evidence>
<keyword evidence="7 14" id="KW-0028">Amino-acid biosynthesis</keyword>
<comment type="cofactor">
    <cofactor evidence="14 15">
        <name>Mg(2+)</name>
        <dbReference type="ChEBI" id="CHEBI:18420"/>
    </cofactor>
    <cofactor evidence="14 15">
        <name>Mn(2+)</name>
        <dbReference type="ChEBI" id="CHEBI:29035"/>
    </cofactor>
    <text evidence="14 15">Binds 1 Mg(2+) or Mn(2+) ion per subunit.</text>
</comment>
<organism evidence="19 21">
    <name type="scientific">Acetobacter indonesiensis</name>
    <dbReference type="NCBI Taxonomy" id="104101"/>
    <lineage>
        <taxon>Bacteria</taxon>
        <taxon>Pseudomonadati</taxon>
        <taxon>Pseudomonadota</taxon>
        <taxon>Alphaproteobacteria</taxon>
        <taxon>Acetobacterales</taxon>
        <taxon>Acetobacteraceae</taxon>
        <taxon>Acetobacter</taxon>
    </lineage>
</organism>
<evidence type="ECO:0000313" key="19">
    <source>
        <dbReference type="EMBL" id="OUI94630.1"/>
    </source>
</evidence>
<evidence type="ECO:0000259" key="16">
    <source>
        <dbReference type="SMART" id="SM01329"/>
    </source>
</evidence>
<keyword evidence="13 14" id="KW-0100">Branched-chain amino acid biosynthesis</keyword>
<dbReference type="EMBL" id="BJXQ01000006">
    <property type="protein sequence ID" value="GEN03299.1"/>
    <property type="molecule type" value="Genomic_DNA"/>
</dbReference>
<evidence type="ECO:0000256" key="10">
    <source>
        <dbReference type="ARBA" id="ARBA00023002"/>
    </source>
</evidence>
<evidence type="ECO:0000313" key="20">
    <source>
        <dbReference type="Proteomes" id="UP000032673"/>
    </source>
</evidence>
<dbReference type="GO" id="GO:0009098">
    <property type="term" value="P:L-leucine biosynthetic process"/>
    <property type="evidence" value="ECO:0007669"/>
    <property type="project" value="UniProtKB-UniRule"/>
</dbReference>
<evidence type="ECO:0000313" key="22">
    <source>
        <dbReference type="Proteomes" id="UP000321104"/>
    </source>
</evidence>
<comment type="function">
    <text evidence="14 15">Catalyzes the oxidation of 3-carboxy-2-hydroxy-4-methylpentanoate (3-isopropylmalate) to 3-carboxy-4-methyl-2-oxopentanoate. The product decarboxylates to 4-methyl-2 oxopentanoate.</text>
</comment>
<keyword evidence="6 14" id="KW-0432">Leucine biosynthesis</keyword>
<dbReference type="NCBIfam" id="TIGR00169">
    <property type="entry name" value="leuB"/>
    <property type="match status" value="1"/>
</dbReference>
<evidence type="ECO:0000256" key="13">
    <source>
        <dbReference type="ARBA" id="ARBA00023304"/>
    </source>
</evidence>
<feature type="binding site" evidence="14">
    <location>
        <begin position="292"/>
        <end position="304"/>
    </location>
    <ligand>
        <name>NAD(+)</name>
        <dbReference type="ChEBI" id="CHEBI:57540"/>
    </ligand>
</feature>
<dbReference type="RefSeq" id="WP_048844954.1">
    <property type="nucleotide sequence ID" value="NZ_BAMW01000007.1"/>
</dbReference>
<feature type="binding site" evidence="14">
    <location>
        <position position="229"/>
    </location>
    <ligand>
        <name>substrate</name>
    </ligand>
</feature>
<keyword evidence="14" id="KW-0963">Cytoplasm</keyword>
<keyword evidence="10 14" id="KW-0560">Oxidoreductase</keyword>
<evidence type="ECO:0000256" key="15">
    <source>
        <dbReference type="RuleBase" id="RU004445"/>
    </source>
</evidence>
<gene>
    <name evidence="14 18" type="primary">leuB</name>
    <name evidence="17" type="ORF">Abin_007_115</name>
    <name evidence="18" type="ORF">AIN02nite_13240</name>
    <name evidence="19" type="ORF">HK17_03590</name>
</gene>
<feature type="site" description="Important for catalysis" evidence="14">
    <location>
        <position position="196"/>
    </location>
</feature>
<feature type="site" description="Important for catalysis" evidence="14">
    <location>
        <position position="145"/>
    </location>
</feature>
<evidence type="ECO:0000256" key="9">
    <source>
        <dbReference type="ARBA" id="ARBA00022842"/>
    </source>
</evidence>
<sequence length="372" mass="40491">MTAQPAKKLLVLPGDGIGPEVMREVTRIITWLEEKRGLSFDITEDLVGGASLAEYGEPIRDEVIEKARAADAVLFGSVGDPRWNHVGFDKRPELAILKLRQELALFANLRPAKVFDALVDASTLKPDVVRGLDIMIVRETVGGIYFGNPRGIETLPDGSKRGINTEVYTTSEIERVARVAFDLARKRSGRVCSVEKCNVMESGLLWKEVVTDLHAREYKDVELSHMLADNCAMQLVRNPRQFDVIVTGNLFGDILSDLASMLTGSLGMLPSATLGAADSHGKLPALYEPIHGSAPDIAGQGIANPIAQILSFAMLLRYSFNMQDEGQLIEDAVSNVLESGLRTADIMSDGKTRVSTSVMGDAILGELDKLQK</sequence>
<dbReference type="InterPro" id="IPR004429">
    <property type="entry name" value="Isopropylmalate_DH"/>
</dbReference>
<dbReference type="Pfam" id="PF00180">
    <property type="entry name" value="Iso_dh"/>
    <property type="match status" value="1"/>
</dbReference>
<dbReference type="Proteomes" id="UP000032673">
    <property type="component" value="Unassembled WGS sequence"/>
</dbReference>
<reference evidence="18 22" key="4">
    <citation type="submission" date="2019-07" db="EMBL/GenBank/DDBJ databases">
        <title>Whole genome shotgun sequence of Acetobacter indonesiensis NBRC 16471.</title>
        <authorList>
            <person name="Hosoyama A."/>
            <person name="Uohara A."/>
            <person name="Ohji S."/>
            <person name="Ichikawa N."/>
        </authorList>
    </citation>
    <scope>NUCLEOTIDE SEQUENCE [LARGE SCALE GENOMIC DNA]</scope>
    <source>
        <strain evidence="18 22">NBRC 16471</strain>
    </source>
</reference>
<dbReference type="UniPathway" id="UPA00048">
    <property type="reaction ID" value="UER00072"/>
</dbReference>
<dbReference type="InterPro" id="IPR019818">
    <property type="entry name" value="IsoCit/isopropylmalate_DH_CS"/>
</dbReference>
<dbReference type="GO" id="GO:0000287">
    <property type="term" value="F:magnesium ion binding"/>
    <property type="evidence" value="ECO:0007669"/>
    <property type="project" value="InterPro"/>
</dbReference>
<dbReference type="GO" id="GO:0003862">
    <property type="term" value="F:3-isopropylmalate dehydrogenase activity"/>
    <property type="evidence" value="ECO:0007669"/>
    <property type="project" value="UniProtKB-UniRule"/>
</dbReference>
<dbReference type="PROSITE" id="PS00470">
    <property type="entry name" value="IDH_IMDH"/>
    <property type="match status" value="1"/>
</dbReference>
<dbReference type="PANTHER" id="PTHR42979:SF1">
    <property type="entry name" value="3-ISOPROPYLMALATE DEHYDROGENASE"/>
    <property type="match status" value="1"/>
</dbReference>
<comment type="cofactor">
    <cofactor evidence="2">
        <name>Mn(2+)</name>
        <dbReference type="ChEBI" id="CHEBI:29035"/>
    </cofactor>
</comment>
<accession>A0A252AVM0</accession>